<organism evidence="7 8">
    <name type="scientific">Halorubrum tibetense</name>
    <dbReference type="NCBI Taxonomy" id="175631"/>
    <lineage>
        <taxon>Archaea</taxon>
        <taxon>Methanobacteriati</taxon>
        <taxon>Methanobacteriota</taxon>
        <taxon>Stenosarchaea group</taxon>
        <taxon>Halobacteria</taxon>
        <taxon>Halobacteriales</taxon>
        <taxon>Haloferacaceae</taxon>
        <taxon>Halorubrum</taxon>
    </lineage>
</organism>
<keyword evidence="8" id="KW-1185">Reference proteome</keyword>
<dbReference type="Gene3D" id="1.10.150.130">
    <property type="match status" value="1"/>
</dbReference>
<evidence type="ECO:0000256" key="2">
    <source>
        <dbReference type="ARBA" id="ARBA00023125"/>
    </source>
</evidence>
<keyword evidence="2 4" id="KW-0238">DNA-binding</keyword>
<keyword evidence="1" id="KW-0229">DNA integration</keyword>
<accession>A0ABD5S6Y5</accession>
<evidence type="ECO:0000256" key="4">
    <source>
        <dbReference type="PROSITE-ProRule" id="PRU01248"/>
    </source>
</evidence>
<dbReference type="PANTHER" id="PTHR30349:SF41">
    <property type="entry name" value="INTEGRASE_RECOMBINASE PROTEIN MJ0367-RELATED"/>
    <property type="match status" value="1"/>
</dbReference>
<evidence type="ECO:0000256" key="1">
    <source>
        <dbReference type="ARBA" id="ARBA00022908"/>
    </source>
</evidence>
<name>A0ABD5S6Y5_9EURY</name>
<evidence type="ECO:0000313" key="8">
    <source>
        <dbReference type="Proteomes" id="UP001596442"/>
    </source>
</evidence>
<sequence>MTTRPGKASEVRIDGVVERYLEAKAKGQGGGNYRGLASAALGQWFSWLEPQGLSRLEQIDDGVMRAYAQELRRGVRNGEFAASTANTYYATVRACLSWAVEDGLIDTNPAAATRATKELPEDTTEPNRQFWTPKDVQALFAHLSQRIDERLDDGEMDAAAIPIRNRALVSLLASTGVRGAEVCRDTDDDRDGRQGLRWERVDLESGALRVLGKNQQWEYAQLPSQARDHLRRHYDVQQPASKDWSVFPTAHAPSLYRTIRRELGQRGWEESAIETLLDEQPTKEILREYDISPPAITVRGARTLMERLCERADIDVEGGYLKPHGARRGLGDLLYRESAELAQSALRHESIRTTHDAYSHIDASETAEAVSDVLSGAWKTN</sequence>
<evidence type="ECO:0000259" key="5">
    <source>
        <dbReference type="PROSITE" id="PS51898"/>
    </source>
</evidence>
<dbReference type="PROSITE" id="PS51898">
    <property type="entry name" value="TYR_RECOMBINASE"/>
    <property type="match status" value="1"/>
</dbReference>
<dbReference type="AlphaFoldDB" id="A0ABD5S6Y5"/>
<dbReference type="Gene3D" id="1.10.443.10">
    <property type="entry name" value="Intergrase catalytic core"/>
    <property type="match status" value="1"/>
</dbReference>
<proteinExistence type="predicted"/>
<dbReference type="PROSITE" id="PS51900">
    <property type="entry name" value="CB"/>
    <property type="match status" value="1"/>
</dbReference>
<dbReference type="EMBL" id="JBHSWW010000010">
    <property type="protein sequence ID" value="MFC6752198.1"/>
    <property type="molecule type" value="Genomic_DNA"/>
</dbReference>
<dbReference type="GO" id="GO:0015074">
    <property type="term" value="P:DNA integration"/>
    <property type="evidence" value="ECO:0007669"/>
    <property type="project" value="UniProtKB-KW"/>
</dbReference>
<dbReference type="Proteomes" id="UP001596442">
    <property type="component" value="Unassembled WGS sequence"/>
</dbReference>
<dbReference type="InterPro" id="IPR010998">
    <property type="entry name" value="Integrase_recombinase_N"/>
</dbReference>
<dbReference type="GO" id="GO:0003677">
    <property type="term" value="F:DNA binding"/>
    <property type="evidence" value="ECO:0007669"/>
    <property type="project" value="UniProtKB-UniRule"/>
</dbReference>
<dbReference type="RefSeq" id="WP_379778609.1">
    <property type="nucleotide sequence ID" value="NZ_JBHSWW010000010.1"/>
</dbReference>
<protein>
    <submittedName>
        <fullName evidence="7">Tyrosine-type recombinase/integrase</fullName>
    </submittedName>
</protein>
<keyword evidence="3" id="KW-0233">DNA recombination</keyword>
<dbReference type="CDD" id="cd00397">
    <property type="entry name" value="DNA_BRE_C"/>
    <property type="match status" value="1"/>
</dbReference>
<dbReference type="Pfam" id="PF00589">
    <property type="entry name" value="Phage_integrase"/>
    <property type="match status" value="1"/>
</dbReference>
<dbReference type="InterPro" id="IPR044068">
    <property type="entry name" value="CB"/>
</dbReference>
<dbReference type="InterPro" id="IPR013762">
    <property type="entry name" value="Integrase-like_cat_sf"/>
</dbReference>
<dbReference type="SUPFAM" id="SSF56349">
    <property type="entry name" value="DNA breaking-rejoining enzymes"/>
    <property type="match status" value="1"/>
</dbReference>
<gene>
    <name evidence="7" type="ORF">ACFQEU_01745</name>
</gene>
<reference evidence="7 8" key="1">
    <citation type="journal article" date="2019" name="Int. J. Syst. Evol. Microbiol.">
        <title>The Global Catalogue of Microorganisms (GCM) 10K type strain sequencing project: providing services to taxonomists for standard genome sequencing and annotation.</title>
        <authorList>
            <consortium name="The Broad Institute Genomics Platform"/>
            <consortium name="The Broad Institute Genome Sequencing Center for Infectious Disease"/>
            <person name="Wu L."/>
            <person name="Ma J."/>
        </authorList>
    </citation>
    <scope>NUCLEOTIDE SEQUENCE [LARGE SCALE GENOMIC DNA]</scope>
    <source>
        <strain evidence="7 8">CGMCC 1.3239</strain>
    </source>
</reference>
<feature type="domain" description="Tyr recombinase" evidence="5">
    <location>
        <begin position="126"/>
        <end position="371"/>
    </location>
</feature>
<dbReference type="InterPro" id="IPR050090">
    <property type="entry name" value="Tyrosine_recombinase_XerCD"/>
</dbReference>
<dbReference type="GO" id="GO:0006310">
    <property type="term" value="P:DNA recombination"/>
    <property type="evidence" value="ECO:0007669"/>
    <property type="project" value="UniProtKB-KW"/>
</dbReference>
<evidence type="ECO:0000259" key="6">
    <source>
        <dbReference type="PROSITE" id="PS51900"/>
    </source>
</evidence>
<feature type="domain" description="Core-binding (CB)" evidence="6">
    <location>
        <begin position="11"/>
        <end position="100"/>
    </location>
</feature>
<evidence type="ECO:0000313" key="7">
    <source>
        <dbReference type="EMBL" id="MFC6752198.1"/>
    </source>
</evidence>
<comment type="caution">
    <text evidence="7">The sequence shown here is derived from an EMBL/GenBank/DDBJ whole genome shotgun (WGS) entry which is preliminary data.</text>
</comment>
<dbReference type="InterPro" id="IPR002104">
    <property type="entry name" value="Integrase_catalytic"/>
</dbReference>
<dbReference type="PANTHER" id="PTHR30349">
    <property type="entry name" value="PHAGE INTEGRASE-RELATED"/>
    <property type="match status" value="1"/>
</dbReference>
<dbReference type="InterPro" id="IPR011010">
    <property type="entry name" value="DNA_brk_join_enz"/>
</dbReference>
<evidence type="ECO:0000256" key="3">
    <source>
        <dbReference type="ARBA" id="ARBA00023172"/>
    </source>
</evidence>